<protein>
    <submittedName>
        <fullName evidence="2">ABC transporter</fullName>
    </submittedName>
</protein>
<evidence type="ECO:0000313" key="3">
    <source>
        <dbReference type="Proteomes" id="UP001497744"/>
    </source>
</evidence>
<dbReference type="GeneID" id="94194125"/>
<dbReference type="AlphaFoldDB" id="A0AAV4LS57"/>
<keyword evidence="3" id="KW-1185">Reference proteome</keyword>
<keyword evidence="1" id="KW-0472">Membrane</keyword>
<feature type="transmembrane region" description="Helical" evidence="1">
    <location>
        <begin position="542"/>
        <end position="563"/>
    </location>
</feature>
<sequence length="1028" mass="116182">MGVSKLRLLKVTLLAAEAYALLLLPILSIAAAEPLQAVPTDAIDDQLVKDAVLGVFIDDVNFTFAPNMHQYNIKRESCTDHLEIFFHIPSWSERGPSTEVADSLRDLQVVDETEFINSLLHKIKRVGSALLAKVFGKERMILHRDGNSENHSGITYGENTTSNNARPFELATMRPDGLREVSITVNGQQVDPRDGGYMRIPARCGTTNELKIDVNVARAKGQSRRVQYLLAVEVPENGEENFIETLKVYNMGHNEIAIHPGLSRVYRSHTVTGYDEQDVSFTVYAECRYGLPSSDWEHQNNTITVSLKNGAPYTLVHITCDAVERGRGGKPVGKTTYTVRFPTSTSKSVPHPKAVIILKESMPCDISQETTDGAVLIGCPATSHRFSPLLIEIDPEHLYVIPSKYIVDGYIPELHEYKKNGVITPVFDLSRELIIYGKSGDRIKTFIVTTHTSTQMATRIYQFTIETFIVIAYVISTVTKLLPFIIQRHSEVVFDSVPVTGEPLVHLAQMICSDASTTTSKVCQRFFMLPDMTTPTSAASEMLLQFYVYATLMFLLLVFISALKKQAYAEDVIETETLRPYSPVEALTSIFVFPWMFITAQVAMAPFFAPVDKFSMEMEFKKNEQAKSTSPTAGFHLLDLVRLYSLIPMAVMAAISEKRVMQKLTRQITETWRNIRENNLIWVWNAESAAQASPKYSYYEGIDAELVVSQINASQAKRVEGFWMPRKNRFLTTRFTNTLTSKLLPFVNRRYAVLAAEIRELDLNNIAYPENEEVASTPYPEYDPLNDTTVSLELNVPEVVDIYPCEDSTSEPSSSMVLLSIDNRSTRPKEARRNTPKLPLSGITSETPLWMQLNYLKPISSRFGSKVIATVEARFVTYFVTYNLVKNTNLFIDDIAFNKVAKMRSTIQAQADQLYKRALAAVHQWLHRRQGSQGALRRRQSRVEPKNRIVATYLANRLTRCINYRVITFATIRQQGRQPLLLRLHGAGTGVHAVSELRRPYVPVEHRIQNRTRRALRLRNRGHNVVPD</sequence>
<keyword evidence="1" id="KW-0812">Transmembrane</keyword>
<keyword evidence="1" id="KW-1133">Transmembrane helix</keyword>
<comment type="caution">
    <text evidence="2">The sequence shown here is derived from an EMBL/GenBank/DDBJ whole genome shotgun (WGS) entry which is preliminary data.</text>
</comment>
<evidence type="ECO:0000313" key="2">
    <source>
        <dbReference type="EMBL" id="GIX62644.1"/>
    </source>
</evidence>
<organism evidence="2 3">
    <name type="scientific">Babesia caballi</name>
    <dbReference type="NCBI Taxonomy" id="5871"/>
    <lineage>
        <taxon>Eukaryota</taxon>
        <taxon>Sar</taxon>
        <taxon>Alveolata</taxon>
        <taxon>Apicomplexa</taxon>
        <taxon>Aconoidasida</taxon>
        <taxon>Piroplasmida</taxon>
        <taxon>Babesiidae</taxon>
        <taxon>Babesia</taxon>
    </lineage>
</organism>
<dbReference type="Proteomes" id="UP001497744">
    <property type="component" value="Unassembled WGS sequence"/>
</dbReference>
<reference evidence="2 3" key="1">
    <citation type="submission" date="2021-06" db="EMBL/GenBank/DDBJ databases">
        <title>Genome sequence of Babesia caballi.</title>
        <authorList>
            <person name="Yamagishi J."/>
            <person name="Kidaka T."/>
            <person name="Ochi A."/>
        </authorList>
    </citation>
    <scope>NUCLEOTIDE SEQUENCE [LARGE SCALE GENOMIC DNA]</scope>
    <source>
        <strain evidence="2">USDA-D6B2</strain>
    </source>
</reference>
<name>A0AAV4LS57_BABCB</name>
<dbReference type="RefSeq" id="XP_067714713.1">
    <property type="nucleotide sequence ID" value="XM_067858612.1"/>
</dbReference>
<feature type="transmembrane region" description="Helical" evidence="1">
    <location>
        <begin position="584"/>
        <end position="609"/>
    </location>
</feature>
<dbReference type="EMBL" id="BPLF01000002">
    <property type="protein sequence ID" value="GIX62644.1"/>
    <property type="molecule type" value="Genomic_DNA"/>
</dbReference>
<gene>
    <name evidence="2" type="ORF">BcabD6B2_20790</name>
</gene>
<proteinExistence type="predicted"/>
<accession>A0AAV4LS57</accession>
<evidence type="ECO:0000256" key="1">
    <source>
        <dbReference type="SAM" id="Phobius"/>
    </source>
</evidence>